<gene>
    <name evidence="1" type="ORF">IFO67_06890</name>
</gene>
<dbReference type="Gene3D" id="3.55.40.10">
    <property type="entry name" value="minor pseudopilin epsh domain"/>
    <property type="match status" value="1"/>
</dbReference>
<accession>A0ABR9B8C5</accession>
<proteinExistence type="predicted"/>
<name>A0ABR9B8C5_9RHOO</name>
<evidence type="ECO:0000313" key="2">
    <source>
        <dbReference type="Proteomes" id="UP000603602"/>
    </source>
</evidence>
<evidence type="ECO:0008006" key="3">
    <source>
        <dbReference type="Google" id="ProtNLM"/>
    </source>
</evidence>
<protein>
    <recommendedName>
        <fullName evidence="3">Type II secretion system protein H</fullName>
    </recommendedName>
</protein>
<dbReference type="EMBL" id="JACYTO010000001">
    <property type="protein sequence ID" value="MBD8502607.1"/>
    <property type="molecule type" value="Genomic_DNA"/>
</dbReference>
<sequence>MLLILGVAVSGASLGLDAIHRRDTDLAVRRLQMVLEATAERARTLGQSIEFEILPDGYRFNMLDTDGRWVPFHEAPLFVERELPPAVRWGALVQPSAEAGRIKFGSFSPRFELVVDTPDGAVRLLGQVTGAVVLQEIERLAR</sequence>
<organism evidence="1 2">
    <name type="scientific">Thauera sedimentorum</name>
    <dbReference type="NCBI Taxonomy" id="2767595"/>
    <lineage>
        <taxon>Bacteria</taxon>
        <taxon>Pseudomonadati</taxon>
        <taxon>Pseudomonadota</taxon>
        <taxon>Betaproteobacteria</taxon>
        <taxon>Rhodocyclales</taxon>
        <taxon>Zoogloeaceae</taxon>
        <taxon>Thauera</taxon>
    </lineage>
</organism>
<dbReference type="Proteomes" id="UP000603602">
    <property type="component" value="Unassembled WGS sequence"/>
</dbReference>
<reference evidence="2" key="1">
    <citation type="submission" date="2023-07" db="EMBL/GenBank/DDBJ databases">
        <title>Thauera sp. CAU 1555 isolated from sand of Yaerae Beach.</title>
        <authorList>
            <person name="Kim W."/>
        </authorList>
    </citation>
    <scope>NUCLEOTIDE SEQUENCE [LARGE SCALE GENOMIC DNA]</scope>
    <source>
        <strain evidence="2">CAU 1555</strain>
    </source>
</reference>
<evidence type="ECO:0000313" key="1">
    <source>
        <dbReference type="EMBL" id="MBD8502607.1"/>
    </source>
</evidence>
<keyword evidence="2" id="KW-1185">Reference proteome</keyword>
<comment type="caution">
    <text evidence="1">The sequence shown here is derived from an EMBL/GenBank/DDBJ whole genome shotgun (WGS) entry which is preliminary data.</text>
</comment>